<evidence type="ECO:0000313" key="4">
    <source>
        <dbReference type="Proteomes" id="UP000002508"/>
    </source>
</evidence>
<evidence type="ECO:0000256" key="2">
    <source>
        <dbReference type="SAM" id="Phobius"/>
    </source>
</evidence>
<keyword evidence="2" id="KW-0812">Transmembrane</keyword>
<proteinExistence type="predicted"/>
<keyword evidence="2" id="KW-0472">Membrane</keyword>
<reference evidence="3" key="1">
    <citation type="submission" date="2008-12" db="EMBL/GenBank/DDBJ databases">
        <title>Complete sequence of Chloroflexus aggregans DSM 9485.</title>
        <authorList>
            <consortium name="US DOE Joint Genome Institute"/>
            <person name="Lucas S."/>
            <person name="Copeland A."/>
            <person name="Lapidus A."/>
            <person name="Glavina del Rio T."/>
            <person name="Dalin E."/>
            <person name="Tice H."/>
            <person name="Pitluck S."/>
            <person name="Foster B."/>
            <person name="Larimer F."/>
            <person name="Land M."/>
            <person name="Hauser L."/>
            <person name="Kyrpides N."/>
            <person name="Mikhailova N."/>
            <person name="Bryant D."/>
            <person name="Richardson P."/>
        </authorList>
    </citation>
    <scope>NUCLEOTIDE SEQUENCE</scope>
    <source>
        <strain evidence="3">DSM 9485</strain>
    </source>
</reference>
<accession>B8G6W5</accession>
<dbReference type="Proteomes" id="UP000002508">
    <property type="component" value="Chromosome"/>
</dbReference>
<organism evidence="3 4">
    <name type="scientific">Chloroflexus aggregans (strain MD-66 / DSM 9485)</name>
    <dbReference type="NCBI Taxonomy" id="326427"/>
    <lineage>
        <taxon>Bacteria</taxon>
        <taxon>Bacillati</taxon>
        <taxon>Chloroflexota</taxon>
        <taxon>Chloroflexia</taxon>
        <taxon>Chloroflexales</taxon>
        <taxon>Chloroflexineae</taxon>
        <taxon>Chloroflexaceae</taxon>
        <taxon>Chloroflexus</taxon>
    </lineage>
</organism>
<sequence length="50" mass="5876">MFDVLSLLPTILLFVMIVLTLVLLPLLEDERSSATERQQTDRIRLPRRPR</sequence>
<dbReference type="KEGG" id="cag:Cagg_3066"/>
<gene>
    <name evidence="3" type="ordered locus">Cagg_3066</name>
</gene>
<dbReference type="EMBL" id="CP001337">
    <property type="protein sequence ID" value="ACL25924.1"/>
    <property type="molecule type" value="Genomic_DNA"/>
</dbReference>
<feature type="region of interest" description="Disordered" evidence="1">
    <location>
        <begin position="31"/>
        <end position="50"/>
    </location>
</feature>
<evidence type="ECO:0000256" key="1">
    <source>
        <dbReference type="SAM" id="MobiDB-lite"/>
    </source>
</evidence>
<protein>
    <submittedName>
        <fullName evidence="3">Uncharacterized protein</fullName>
    </submittedName>
</protein>
<dbReference type="HOGENOM" id="CLU_3116033_0_0_0"/>
<feature type="compositionally biased region" description="Basic and acidic residues" evidence="1">
    <location>
        <begin position="31"/>
        <end position="44"/>
    </location>
</feature>
<dbReference type="AlphaFoldDB" id="B8G6W5"/>
<name>B8G6W5_CHLAD</name>
<keyword evidence="2" id="KW-1133">Transmembrane helix</keyword>
<dbReference type="RefSeq" id="WP_015941776.1">
    <property type="nucleotide sequence ID" value="NC_011831.1"/>
</dbReference>
<keyword evidence="4" id="KW-1185">Reference proteome</keyword>
<feature type="transmembrane region" description="Helical" evidence="2">
    <location>
        <begin position="6"/>
        <end position="27"/>
    </location>
</feature>
<evidence type="ECO:0000313" key="3">
    <source>
        <dbReference type="EMBL" id="ACL25924.1"/>
    </source>
</evidence>